<geneLocation type="plasmid" evidence="2">
    <name>pSM135B_Rh02</name>
</geneLocation>
<evidence type="ECO:0000313" key="2">
    <source>
        <dbReference type="EMBL" id="TAY43797.1"/>
    </source>
</evidence>
<sequence>MIYNRAMEFHWDDEQKTGILLWKGRTFMIEGYIDPFNARKRAEQMAEQRGWKRPRDKIYNRTSN</sequence>
<evidence type="ECO:0000256" key="1">
    <source>
        <dbReference type="SAM" id="MobiDB-lite"/>
    </source>
</evidence>
<proteinExistence type="predicted"/>
<gene>
    <name evidence="2" type="ORF">ELH90_31360</name>
</gene>
<keyword evidence="2" id="KW-0614">Plasmid</keyword>
<name>A0A7M3DKY4_RHILE</name>
<organism evidence="2 3">
    <name type="scientific">Rhizobium leguminosarum</name>
    <dbReference type="NCBI Taxonomy" id="384"/>
    <lineage>
        <taxon>Bacteria</taxon>
        <taxon>Pseudomonadati</taxon>
        <taxon>Pseudomonadota</taxon>
        <taxon>Alphaproteobacteria</taxon>
        <taxon>Hyphomicrobiales</taxon>
        <taxon>Rhizobiaceae</taxon>
        <taxon>Rhizobium/Agrobacterium group</taxon>
        <taxon>Rhizobium</taxon>
    </lineage>
</organism>
<dbReference type="Proteomes" id="UP000292974">
    <property type="component" value="Unassembled WGS sequence"/>
</dbReference>
<comment type="caution">
    <text evidence="2">The sequence shown here is derived from an EMBL/GenBank/DDBJ whole genome shotgun (WGS) entry which is preliminary data.</text>
</comment>
<evidence type="ECO:0000313" key="3">
    <source>
        <dbReference type="Proteomes" id="UP000292974"/>
    </source>
</evidence>
<protein>
    <submittedName>
        <fullName evidence="2">Uncharacterized protein</fullName>
    </submittedName>
</protein>
<accession>A0A7M3DKY4</accession>
<dbReference type="EMBL" id="SIOP01000003">
    <property type="protein sequence ID" value="TAY43797.1"/>
    <property type="molecule type" value="Genomic_DNA"/>
</dbReference>
<dbReference type="AlphaFoldDB" id="A0A7M3DKY4"/>
<feature type="region of interest" description="Disordered" evidence="1">
    <location>
        <begin position="45"/>
        <end position="64"/>
    </location>
</feature>
<reference evidence="2 3" key="1">
    <citation type="submission" date="2019-02" db="EMBL/GenBank/DDBJ databases">
        <title>The genomic architecture of introgression among sibling species of bacteria.</title>
        <authorList>
            <person name="Cavassim M.I.A."/>
            <person name="Moeskjaer S."/>
            <person name="Moslemi C."/>
            <person name="Fields B."/>
            <person name="Bachmann A."/>
            <person name="Vilhjalmsson B."/>
            <person name="Schierup M.H."/>
            <person name="Young J.P.W."/>
            <person name="Andersen S.U."/>
        </authorList>
    </citation>
    <scope>NUCLEOTIDE SEQUENCE [LARGE SCALE GENOMIC DNA]</scope>
    <source>
        <strain evidence="2 3">SM135B</strain>
        <plasmid evidence="2">pSM135B_Rh02</plasmid>
    </source>
</reference>